<feature type="region of interest" description="Disordered" evidence="1">
    <location>
        <begin position="141"/>
        <end position="246"/>
    </location>
</feature>
<dbReference type="Proteomes" id="UP000762676">
    <property type="component" value="Unassembled WGS sequence"/>
</dbReference>
<feature type="compositionally biased region" description="Basic residues" evidence="1">
    <location>
        <begin position="94"/>
        <end position="105"/>
    </location>
</feature>
<evidence type="ECO:0000313" key="3">
    <source>
        <dbReference type="Proteomes" id="UP000762676"/>
    </source>
</evidence>
<feature type="compositionally biased region" description="Low complexity" evidence="1">
    <location>
        <begin position="110"/>
        <end position="126"/>
    </location>
</feature>
<protein>
    <submittedName>
        <fullName evidence="2">Uncharacterized protein</fullName>
    </submittedName>
</protein>
<feature type="compositionally biased region" description="Gly residues" evidence="1">
    <location>
        <begin position="331"/>
        <end position="342"/>
    </location>
</feature>
<sequence length="681" mass="72295">MAGAEVLSVKMDAHTKRPFSRDQPTGTRRSVSGGGDGGTAGLGQTSRSHTLDAIPGLGGHSKSRTRHGRTGGNNIANGHLGSNHINNNSSNQHHPSRQHYQHKHSRVVNTNANKNSSSSNNNNHAGNSEDLHKINAAPIDSATKDVSHGNNNNKSSKKFSRRTVSLPKAGSRLFGHTHHNNPLSSSTDRTHKHNVGNGSSSNNNNNNNHPHTNGNILISSATTNSHHSIISSGGNHNDANNNNVFPPITAGGQILATRLEAGDPEGSSLSPRNLPGASVPRAMTRGGGVAVPMSPPEVPLSRLHFLSEPTFESLHPRTPPILQLNGLANGASGGGTGGGVEGGTRTNGASGGTNGTLAAGALRNSALSPDLSGLQQHQGQQPQQPFSPSSTSEKAKGKFERKVQLSRLAENSASQQQMPTSPRAKPDMTGDTGSGPSGVSHTSNTAALKSVAKETTNNKTRMKKDSLSTSKSLPKIAPPEEPFSIRRKIEQFRKWHEEQFVDKLVRLEPDTVGKEGLSGVGNGNFQNGSFGLVDYTKVLEGKIAGDDITKDTTNAGGNTRDGVSPKPHIQHFGRGPEQTWARKHPVTTITNGGEVASKGHLVDVSHNVRPTTAATWKTWRDVNTSDAYKDVKKYIRDNDLMDEEREAWIKSWIADVEHAMGGRGDLDSAGGTLAQMSQRTK</sequence>
<feature type="compositionally biased region" description="Polar residues" evidence="1">
    <location>
        <begin position="409"/>
        <end position="420"/>
    </location>
</feature>
<reference evidence="2 3" key="1">
    <citation type="journal article" date="2021" name="Elife">
        <title>Chloroplast acquisition without the gene transfer in kleptoplastic sea slugs, Plakobranchus ocellatus.</title>
        <authorList>
            <person name="Maeda T."/>
            <person name="Takahashi S."/>
            <person name="Yoshida T."/>
            <person name="Shimamura S."/>
            <person name="Takaki Y."/>
            <person name="Nagai Y."/>
            <person name="Toyoda A."/>
            <person name="Suzuki Y."/>
            <person name="Arimoto A."/>
            <person name="Ishii H."/>
            <person name="Satoh N."/>
            <person name="Nishiyama T."/>
            <person name="Hasebe M."/>
            <person name="Maruyama T."/>
            <person name="Minagawa J."/>
            <person name="Obokata J."/>
            <person name="Shigenobu S."/>
        </authorList>
    </citation>
    <scope>NUCLEOTIDE SEQUENCE [LARGE SCALE GENOMIC DNA]</scope>
</reference>
<feature type="compositionally biased region" description="Low complexity" evidence="1">
    <location>
        <begin position="77"/>
        <end position="93"/>
    </location>
</feature>
<accession>A0AAV4JTU2</accession>
<comment type="caution">
    <text evidence="2">The sequence shown here is derived from an EMBL/GenBank/DDBJ whole genome shotgun (WGS) entry which is preliminary data.</text>
</comment>
<feature type="compositionally biased region" description="Gly residues" evidence="1">
    <location>
        <begin position="32"/>
        <end position="41"/>
    </location>
</feature>
<keyword evidence="3" id="KW-1185">Reference proteome</keyword>
<feature type="region of interest" description="Disordered" evidence="1">
    <location>
        <begin position="110"/>
        <end position="129"/>
    </location>
</feature>
<feature type="compositionally biased region" description="Low complexity" evidence="1">
    <location>
        <begin position="375"/>
        <end position="390"/>
    </location>
</feature>
<organism evidence="2 3">
    <name type="scientific">Elysia marginata</name>
    <dbReference type="NCBI Taxonomy" id="1093978"/>
    <lineage>
        <taxon>Eukaryota</taxon>
        <taxon>Metazoa</taxon>
        <taxon>Spiralia</taxon>
        <taxon>Lophotrochozoa</taxon>
        <taxon>Mollusca</taxon>
        <taxon>Gastropoda</taxon>
        <taxon>Heterobranchia</taxon>
        <taxon>Euthyneura</taxon>
        <taxon>Panpulmonata</taxon>
        <taxon>Sacoglossa</taxon>
        <taxon>Placobranchoidea</taxon>
        <taxon>Plakobranchidae</taxon>
        <taxon>Elysia</taxon>
    </lineage>
</organism>
<feature type="region of interest" description="Disordered" evidence="1">
    <location>
        <begin position="261"/>
        <end position="280"/>
    </location>
</feature>
<feature type="region of interest" description="Disordered" evidence="1">
    <location>
        <begin position="1"/>
        <end position="105"/>
    </location>
</feature>
<dbReference type="AlphaFoldDB" id="A0AAV4JTU2"/>
<proteinExistence type="predicted"/>
<feature type="compositionally biased region" description="Low complexity" evidence="1">
    <location>
        <begin position="195"/>
        <end position="243"/>
    </location>
</feature>
<feature type="compositionally biased region" description="Basic and acidic residues" evidence="1">
    <location>
        <begin position="393"/>
        <end position="403"/>
    </location>
</feature>
<feature type="compositionally biased region" description="Polar residues" evidence="1">
    <location>
        <begin position="437"/>
        <end position="459"/>
    </location>
</feature>
<feature type="region of interest" description="Disordered" evidence="1">
    <location>
        <begin position="550"/>
        <end position="575"/>
    </location>
</feature>
<feature type="region of interest" description="Disordered" evidence="1">
    <location>
        <begin position="324"/>
        <end position="357"/>
    </location>
</feature>
<name>A0AAV4JTU2_9GAST</name>
<evidence type="ECO:0000256" key="1">
    <source>
        <dbReference type="SAM" id="MobiDB-lite"/>
    </source>
</evidence>
<dbReference type="EMBL" id="BMAT01003464">
    <property type="protein sequence ID" value="GFS26207.1"/>
    <property type="molecule type" value="Genomic_DNA"/>
</dbReference>
<feature type="region of interest" description="Disordered" evidence="1">
    <location>
        <begin position="369"/>
        <end position="479"/>
    </location>
</feature>
<evidence type="ECO:0000313" key="2">
    <source>
        <dbReference type="EMBL" id="GFS26207.1"/>
    </source>
</evidence>
<gene>
    <name evidence="2" type="ORF">ElyMa_001710400</name>
</gene>